<dbReference type="PANTHER" id="PTHR43037:SF5">
    <property type="entry name" value="FERULOYL ESTERASE"/>
    <property type="match status" value="1"/>
</dbReference>
<proteinExistence type="predicted"/>
<dbReference type="STRING" id="864069.MicloDRAFT_00028860"/>
<evidence type="ECO:0000313" key="3">
    <source>
        <dbReference type="EMBL" id="EIM26337.1"/>
    </source>
</evidence>
<evidence type="ECO:0000256" key="2">
    <source>
        <dbReference type="ARBA" id="ARBA00022801"/>
    </source>
</evidence>
<evidence type="ECO:0008006" key="5">
    <source>
        <dbReference type="Google" id="ProtNLM"/>
    </source>
</evidence>
<dbReference type="InterPro" id="IPR050955">
    <property type="entry name" value="Plant_Biomass_Hydrol_Est"/>
</dbReference>
<keyword evidence="1" id="KW-0732">Signal</keyword>
<keyword evidence="4" id="KW-1185">Reference proteome</keyword>
<reference evidence="3 4" key="1">
    <citation type="submission" date="2012-02" db="EMBL/GenBank/DDBJ databases">
        <title>Improved High-Quality Draft sequence of Microvirga sp. WSM3557.</title>
        <authorList>
            <consortium name="US DOE Joint Genome Institute"/>
            <person name="Lucas S."/>
            <person name="Han J."/>
            <person name="Lapidus A."/>
            <person name="Cheng J.-F."/>
            <person name="Goodwin L."/>
            <person name="Pitluck S."/>
            <person name="Peters L."/>
            <person name="Zhang X."/>
            <person name="Detter J.C."/>
            <person name="Han C."/>
            <person name="Tapia R."/>
            <person name="Land M."/>
            <person name="Hauser L."/>
            <person name="Kyrpides N."/>
            <person name="Ivanova N."/>
            <person name="Pagani I."/>
            <person name="Brau L."/>
            <person name="Yates R."/>
            <person name="O'Hara G."/>
            <person name="Rui T."/>
            <person name="Howieson J."/>
            <person name="Reeve W."/>
            <person name="Woyke T."/>
        </authorList>
    </citation>
    <scope>NUCLEOTIDE SEQUENCE [LARGE SCALE GENOMIC DNA]</scope>
    <source>
        <strain evidence="3 4">WSM3557</strain>
    </source>
</reference>
<dbReference type="Proteomes" id="UP000003947">
    <property type="component" value="Unassembled WGS sequence"/>
</dbReference>
<evidence type="ECO:0000256" key="1">
    <source>
        <dbReference type="ARBA" id="ARBA00022729"/>
    </source>
</evidence>
<dbReference type="eggNOG" id="COG1073">
    <property type="taxonomic scope" value="Bacteria"/>
</dbReference>
<keyword evidence="2" id="KW-0378">Hydrolase</keyword>
<sequence>MDIAQASPRAEGLSKVDQGQQIYDRGHTTVVASRKDPRFSYCLYVPPTLGSGESPALVVAMHGTGRAFMTYRDAFAEFGRWNNCIILCPLFPVGVLGDGNRDGFKYMQEADIRYDHVLLSIVEEVGERYGIDVARFALFGYSGGGHFTHRFLMLHPDRLWAASVGAPGSVTLLDPTRDWWVGTRNVKERFGIDIDVKAMARVPVQMIVGAADLETWEITHREGGRHWMPGANDAGRTRPERLDSLRRSFEAHGIKVRFDLVPNVPHDGNRVVKHVQTFFADVLKDGRVARNAKAEG</sequence>
<evidence type="ECO:0000313" key="4">
    <source>
        <dbReference type="Proteomes" id="UP000003947"/>
    </source>
</evidence>
<dbReference type="PANTHER" id="PTHR43037">
    <property type="entry name" value="UNNAMED PRODUCT-RELATED"/>
    <property type="match status" value="1"/>
</dbReference>
<organism evidence="3 4">
    <name type="scientific">Microvirga lotononidis</name>
    <dbReference type="NCBI Taxonomy" id="864069"/>
    <lineage>
        <taxon>Bacteria</taxon>
        <taxon>Pseudomonadati</taxon>
        <taxon>Pseudomonadota</taxon>
        <taxon>Alphaproteobacteria</taxon>
        <taxon>Hyphomicrobiales</taxon>
        <taxon>Methylobacteriaceae</taxon>
        <taxon>Microvirga</taxon>
    </lineage>
</organism>
<dbReference type="EMBL" id="JH660645">
    <property type="protein sequence ID" value="EIM26337.1"/>
    <property type="molecule type" value="Genomic_DNA"/>
</dbReference>
<dbReference type="SUPFAM" id="SSF53474">
    <property type="entry name" value="alpha/beta-Hydrolases"/>
    <property type="match status" value="1"/>
</dbReference>
<dbReference type="AlphaFoldDB" id="I4YQU5"/>
<dbReference type="OrthoDB" id="332706at2"/>
<accession>I4YQU5</accession>
<protein>
    <recommendedName>
        <fullName evidence="5">Poly(3-hydroxybutyrate) depolymerase</fullName>
    </recommendedName>
</protein>
<dbReference type="HOGENOM" id="CLU_060128_1_0_5"/>
<dbReference type="InterPro" id="IPR029058">
    <property type="entry name" value="AB_hydrolase_fold"/>
</dbReference>
<dbReference type="PATRIC" id="fig|864069.3.peg.3122"/>
<name>I4YQU5_9HYPH</name>
<dbReference type="RefSeq" id="WP_009762388.1">
    <property type="nucleotide sequence ID" value="NZ_CP141049.1"/>
</dbReference>
<gene>
    <name evidence="3" type="ORF">MicloDRAFT_00028860</name>
</gene>
<dbReference type="GO" id="GO:0016787">
    <property type="term" value="F:hydrolase activity"/>
    <property type="evidence" value="ECO:0007669"/>
    <property type="project" value="UniProtKB-KW"/>
</dbReference>
<dbReference type="Gene3D" id="3.40.50.1820">
    <property type="entry name" value="alpha/beta hydrolase"/>
    <property type="match status" value="1"/>
</dbReference>